<organism evidence="13 14">
    <name type="scientific">Coprinopsis marcescibilis</name>
    <name type="common">Agaric fungus</name>
    <name type="synonym">Psathyrella marcescibilis</name>
    <dbReference type="NCBI Taxonomy" id="230819"/>
    <lineage>
        <taxon>Eukaryota</taxon>
        <taxon>Fungi</taxon>
        <taxon>Dikarya</taxon>
        <taxon>Basidiomycota</taxon>
        <taxon>Agaricomycotina</taxon>
        <taxon>Agaricomycetes</taxon>
        <taxon>Agaricomycetidae</taxon>
        <taxon>Agaricales</taxon>
        <taxon>Agaricineae</taxon>
        <taxon>Psathyrellaceae</taxon>
        <taxon>Coprinopsis</taxon>
    </lineage>
</organism>
<dbReference type="InterPro" id="IPR003864">
    <property type="entry name" value="CSC1/OSCA1-like_7TM"/>
</dbReference>
<feature type="compositionally biased region" description="Basic and acidic residues" evidence="7">
    <location>
        <begin position="817"/>
        <end position="828"/>
    </location>
</feature>
<dbReference type="PANTHER" id="PTHR13018:SF143">
    <property type="entry name" value="CSC1_OSCA1-LIKE 7TM REGION DOMAIN-CONTAINING PROTEIN"/>
    <property type="match status" value="1"/>
</dbReference>
<evidence type="ECO:0000256" key="4">
    <source>
        <dbReference type="ARBA" id="ARBA00022692"/>
    </source>
</evidence>
<evidence type="ECO:0000313" key="13">
    <source>
        <dbReference type="EMBL" id="TFK25546.1"/>
    </source>
</evidence>
<dbReference type="GO" id="GO:0005227">
    <property type="term" value="F:calcium-activated cation channel activity"/>
    <property type="evidence" value="ECO:0007669"/>
    <property type="project" value="InterPro"/>
</dbReference>
<dbReference type="InterPro" id="IPR045122">
    <property type="entry name" value="Csc1-like"/>
</dbReference>
<evidence type="ECO:0000259" key="12">
    <source>
        <dbReference type="Pfam" id="PF14703"/>
    </source>
</evidence>
<keyword evidence="3" id="KW-0813">Transport</keyword>
<dbReference type="InterPro" id="IPR022257">
    <property type="entry name" value="PHM7_ext"/>
</dbReference>
<evidence type="ECO:0000256" key="2">
    <source>
        <dbReference type="ARBA" id="ARBA00007779"/>
    </source>
</evidence>
<evidence type="ECO:0000259" key="10">
    <source>
        <dbReference type="Pfam" id="PF12621"/>
    </source>
</evidence>
<feature type="transmembrane region" description="Helical" evidence="8">
    <location>
        <begin position="407"/>
        <end position="426"/>
    </location>
</feature>
<dbReference type="OrthoDB" id="1076608at2759"/>
<accession>A0A5C3KYA5</accession>
<feature type="transmembrane region" description="Helical" evidence="8">
    <location>
        <begin position="613"/>
        <end position="637"/>
    </location>
</feature>
<evidence type="ECO:0000256" key="3">
    <source>
        <dbReference type="ARBA" id="ARBA00022448"/>
    </source>
</evidence>
<keyword evidence="5 8" id="KW-1133">Transmembrane helix</keyword>
<dbReference type="STRING" id="230819.A0A5C3KYA5"/>
<feature type="domain" description="CSC1/OSCA1-like N-terminal transmembrane" evidence="11">
    <location>
        <begin position="17"/>
        <end position="168"/>
    </location>
</feature>
<dbReference type="InterPro" id="IPR032880">
    <property type="entry name" value="CSC1/OSCA1-like_N"/>
</dbReference>
<feature type="transmembrane region" description="Helical" evidence="8">
    <location>
        <begin position="17"/>
        <end position="39"/>
    </location>
</feature>
<keyword evidence="14" id="KW-1185">Reference proteome</keyword>
<dbReference type="Pfam" id="PF02714">
    <property type="entry name" value="RSN1_7TM"/>
    <property type="match status" value="1"/>
</dbReference>
<protein>
    <submittedName>
        <fullName evidence="13">DUF221-domain-containing protein</fullName>
    </submittedName>
</protein>
<reference evidence="13 14" key="1">
    <citation type="journal article" date="2019" name="Nat. Ecol. Evol.">
        <title>Megaphylogeny resolves global patterns of mushroom evolution.</title>
        <authorList>
            <person name="Varga T."/>
            <person name="Krizsan K."/>
            <person name="Foldi C."/>
            <person name="Dima B."/>
            <person name="Sanchez-Garcia M."/>
            <person name="Sanchez-Ramirez S."/>
            <person name="Szollosi G.J."/>
            <person name="Szarkandi J.G."/>
            <person name="Papp V."/>
            <person name="Albert L."/>
            <person name="Andreopoulos W."/>
            <person name="Angelini C."/>
            <person name="Antonin V."/>
            <person name="Barry K.W."/>
            <person name="Bougher N.L."/>
            <person name="Buchanan P."/>
            <person name="Buyck B."/>
            <person name="Bense V."/>
            <person name="Catcheside P."/>
            <person name="Chovatia M."/>
            <person name="Cooper J."/>
            <person name="Damon W."/>
            <person name="Desjardin D."/>
            <person name="Finy P."/>
            <person name="Geml J."/>
            <person name="Haridas S."/>
            <person name="Hughes K."/>
            <person name="Justo A."/>
            <person name="Karasinski D."/>
            <person name="Kautmanova I."/>
            <person name="Kiss B."/>
            <person name="Kocsube S."/>
            <person name="Kotiranta H."/>
            <person name="LaButti K.M."/>
            <person name="Lechner B.E."/>
            <person name="Liimatainen K."/>
            <person name="Lipzen A."/>
            <person name="Lukacs Z."/>
            <person name="Mihaltcheva S."/>
            <person name="Morgado L.N."/>
            <person name="Niskanen T."/>
            <person name="Noordeloos M.E."/>
            <person name="Ohm R.A."/>
            <person name="Ortiz-Santana B."/>
            <person name="Ovrebo C."/>
            <person name="Racz N."/>
            <person name="Riley R."/>
            <person name="Savchenko A."/>
            <person name="Shiryaev A."/>
            <person name="Soop K."/>
            <person name="Spirin V."/>
            <person name="Szebenyi C."/>
            <person name="Tomsovsky M."/>
            <person name="Tulloss R.E."/>
            <person name="Uehling J."/>
            <person name="Grigoriev I.V."/>
            <person name="Vagvolgyi C."/>
            <person name="Papp T."/>
            <person name="Martin F.M."/>
            <person name="Miettinen O."/>
            <person name="Hibbett D.S."/>
            <person name="Nagy L.G."/>
        </authorList>
    </citation>
    <scope>NUCLEOTIDE SEQUENCE [LARGE SCALE GENOMIC DNA]</scope>
    <source>
        <strain evidence="13 14">CBS 121175</strain>
    </source>
</reference>
<evidence type="ECO:0000256" key="5">
    <source>
        <dbReference type="ARBA" id="ARBA00022989"/>
    </source>
</evidence>
<dbReference type="Pfam" id="PF12621">
    <property type="entry name" value="PHM7_ext"/>
    <property type="match status" value="1"/>
</dbReference>
<dbReference type="AlphaFoldDB" id="A0A5C3KYA5"/>
<feature type="domain" description="CSC1/OSCA1-like cytosolic" evidence="12">
    <location>
        <begin position="191"/>
        <end position="394"/>
    </location>
</feature>
<feature type="region of interest" description="Disordered" evidence="7">
    <location>
        <begin position="805"/>
        <end position="868"/>
    </location>
</feature>
<comment type="subcellular location">
    <subcellularLocation>
        <location evidence="1">Membrane</location>
        <topology evidence="1">Multi-pass membrane protein</topology>
    </subcellularLocation>
</comment>
<evidence type="ECO:0000259" key="9">
    <source>
        <dbReference type="Pfam" id="PF02714"/>
    </source>
</evidence>
<proteinExistence type="inferred from homology"/>
<dbReference type="EMBL" id="ML210185">
    <property type="protein sequence ID" value="TFK25546.1"/>
    <property type="molecule type" value="Genomic_DNA"/>
</dbReference>
<feature type="transmembrane region" description="Helical" evidence="8">
    <location>
        <begin position="542"/>
        <end position="567"/>
    </location>
</feature>
<gene>
    <name evidence="13" type="ORF">FA15DRAFT_668429</name>
</gene>
<evidence type="ECO:0000256" key="8">
    <source>
        <dbReference type="SAM" id="Phobius"/>
    </source>
</evidence>
<comment type="similarity">
    <text evidence="2">Belongs to the CSC1 (TC 1.A.17) family.</text>
</comment>
<dbReference type="GO" id="GO:0005886">
    <property type="term" value="C:plasma membrane"/>
    <property type="evidence" value="ECO:0007669"/>
    <property type="project" value="TreeGrafter"/>
</dbReference>
<dbReference type="PANTHER" id="PTHR13018">
    <property type="entry name" value="PROBABLE MEMBRANE PROTEIN DUF221-RELATED"/>
    <property type="match status" value="1"/>
</dbReference>
<name>A0A5C3KYA5_COPMA</name>
<evidence type="ECO:0000256" key="1">
    <source>
        <dbReference type="ARBA" id="ARBA00004141"/>
    </source>
</evidence>
<feature type="compositionally biased region" description="Acidic residues" evidence="7">
    <location>
        <begin position="849"/>
        <end position="860"/>
    </location>
</feature>
<evidence type="ECO:0000313" key="14">
    <source>
        <dbReference type="Proteomes" id="UP000307440"/>
    </source>
</evidence>
<feature type="domain" description="10TM putative phosphate transporter extracellular tail" evidence="10">
    <location>
        <begin position="852"/>
        <end position="922"/>
    </location>
</feature>
<feature type="transmembrane region" description="Helical" evidence="8">
    <location>
        <begin position="691"/>
        <end position="712"/>
    </location>
</feature>
<keyword evidence="4 8" id="KW-0812">Transmembrane</keyword>
<feature type="domain" description="CSC1/OSCA1-like 7TM region" evidence="9">
    <location>
        <begin position="407"/>
        <end position="680"/>
    </location>
</feature>
<evidence type="ECO:0000259" key="11">
    <source>
        <dbReference type="Pfam" id="PF13967"/>
    </source>
</evidence>
<feature type="transmembrane region" description="Helical" evidence="8">
    <location>
        <begin position="147"/>
        <end position="166"/>
    </location>
</feature>
<dbReference type="Pfam" id="PF14703">
    <property type="entry name" value="PHM7_cyt"/>
    <property type="match status" value="1"/>
</dbReference>
<feature type="transmembrane region" description="Helical" evidence="8">
    <location>
        <begin position="460"/>
        <end position="480"/>
    </location>
</feature>
<dbReference type="Proteomes" id="UP000307440">
    <property type="component" value="Unassembled WGS sequence"/>
</dbReference>
<dbReference type="Pfam" id="PF13967">
    <property type="entry name" value="RSN1_TM"/>
    <property type="match status" value="1"/>
</dbReference>
<sequence>MSAIDPNKASQNNSTKAFLTALVVNFGLLFVEVGAFIILKQKLWRIYSPRAYLPPPDKRAQELPSGPWRWIPALIKTPSKDIIQKNGLDAYMFIRFIKLLSKIFFVFTILTFAVIIPVDVVNIKSELEGVKKISWTNIVDPKDQQRFAAHVIVVYILTGFVIYLIYREMVHFVQLRHQFLLSHSHSRLAQSRTVLVTSVPDELGNESDLRTFASFVPGGVDKVWLYHDTKALNQLFEQRQELCTLLETAESTVLSHATKIWRKKVKAHTRANRKKANDEESNAALQLTKPTPSFALLNELVPDKHRPKHRTGLLGILGTKVDTINHCKEEIRKINVSIKELREQSPGKFLGSAFIRCNLQMGAHILTQCVSYHEPLFMYNKWMEAHPKDIVWSNLDDSALEMNGRYVASWAATFGLIIAWAFPVGFIGTVSNLSELCVEVKWLAWVCELPEVARGIIEGVLPPALLAILFALLPIILRAFAWYECIPRYSLISVSVYRRYFIFLLIHGFLIVTLSSGITNAINDLVRNPTQTVQQLATQLPGASVFFLTYMITQGLAGAGGALAQLVPLGIHYMRKWLLGRTPRQAYEVTFKMPTADLGVTLPRLSLLATITFAYSVLSPLINLLALCSFGMFYIAWKFLLIQVFDQPDEAETGGMYFPMAINNLFAGLYIEHICLACLFFLRAADEGAHAVVKAVFMLILLALTVGAHLFMSHSFNHLIHFLPMSLATKKMAKKFERQKKEKSSKGSDDDELDLFSRHRIRSVRRRIKQKVNVIKGKGRDSEEKERRSSETAVIYGVDALHKQLELSRQPSGSSQKSEKSRKSTESRKKPKVTVDAPAPALTSPSSPDDTDNDSDEDAQDDHAFDHPSTYQEQAWIWIPKDVLGLSEVIAEDLRVSGVDASDLGAYMDEHGVVEVRRNPPDEEWTGGHDD</sequence>
<feature type="transmembrane region" description="Helical" evidence="8">
    <location>
        <begin position="657"/>
        <end position="682"/>
    </location>
</feature>
<feature type="compositionally biased region" description="Low complexity" evidence="7">
    <location>
        <begin position="836"/>
        <end position="848"/>
    </location>
</feature>
<dbReference type="InterPro" id="IPR027815">
    <property type="entry name" value="CSC1/OSCA1-like_cyt"/>
</dbReference>
<evidence type="ECO:0000256" key="6">
    <source>
        <dbReference type="ARBA" id="ARBA00023136"/>
    </source>
</evidence>
<feature type="transmembrane region" description="Helical" evidence="8">
    <location>
        <begin position="99"/>
        <end position="118"/>
    </location>
</feature>
<evidence type="ECO:0000256" key="7">
    <source>
        <dbReference type="SAM" id="MobiDB-lite"/>
    </source>
</evidence>
<keyword evidence="6 8" id="KW-0472">Membrane</keyword>
<feature type="transmembrane region" description="Helical" evidence="8">
    <location>
        <begin position="500"/>
        <end position="522"/>
    </location>
</feature>